<dbReference type="Pfam" id="PF00578">
    <property type="entry name" value="AhpC-TSA"/>
    <property type="match status" value="1"/>
</dbReference>
<keyword evidence="2" id="KW-0201">Cytochrome c-type biogenesis</keyword>
<dbReference type="PANTHER" id="PTHR42852:SF6">
    <property type="entry name" value="THIOL:DISULFIDE INTERCHANGE PROTEIN DSBE"/>
    <property type="match status" value="1"/>
</dbReference>
<evidence type="ECO:0000256" key="1">
    <source>
        <dbReference type="ARBA" id="ARBA00004196"/>
    </source>
</evidence>
<accession>A0ABT8KVT9</accession>
<dbReference type="InterPro" id="IPR036249">
    <property type="entry name" value="Thioredoxin-like_sf"/>
</dbReference>
<keyword evidence="3" id="KW-1015">Disulfide bond</keyword>
<feature type="domain" description="Thioredoxin" evidence="5">
    <location>
        <begin position="242"/>
        <end position="380"/>
    </location>
</feature>
<comment type="caution">
    <text evidence="6">The sequence shown here is derived from an EMBL/GenBank/DDBJ whole genome shotgun (WGS) entry which is preliminary data.</text>
</comment>
<evidence type="ECO:0000256" key="2">
    <source>
        <dbReference type="ARBA" id="ARBA00022748"/>
    </source>
</evidence>
<dbReference type="PANTHER" id="PTHR42852">
    <property type="entry name" value="THIOL:DISULFIDE INTERCHANGE PROTEIN DSBE"/>
    <property type="match status" value="1"/>
</dbReference>
<gene>
    <name evidence="6" type="ORF">QQ008_26090</name>
</gene>
<keyword evidence="4" id="KW-0676">Redox-active center</keyword>
<dbReference type="SUPFAM" id="SSF52833">
    <property type="entry name" value="Thioredoxin-like"/>
    <property type="match status" value="1"/>
</dbReference>
<keyword evidence="7" id="KW-1185">Reference proteome</keyword>
<protein>
    <submittedName>
        <fullName evidence="6">TlpA disulfide reductase family protein</fullName>
    </submittedName>
</protein>
<dbReference type="InterPro" id="IPR013766">
    <property type="entry name" value="Thioredoxin_domain"/>
</dbReference>
<evidence type="ECO:0000259" key="5">
    <source>
        <dbReference type="PROSITE" id="PS51352"/>
    </source>
</evidence>
<dbReference type="PROSITE" id="PS00194">
    <property type="entry name" value="THIOREDOXIN_1"/>
    <property type="match status" value="1"/>
</dbReference>
<dbReference type="RefSeq" id="WP_346754909.1">
    <property type="nucleotide sequence ID" value="NZ_JAUJEA010000013.1"/>
</dbReference>
<evidence type="ECO:0000313" key="7">
    <source>
        <dbReference type="Proteomes" id="UP001172082"/>
    </source>
</evidence>
<evidence type="ECO:0000256" key="3">
    <source>
        <dbReference type="ARBA" id="ARBA00023157"/>
    </source>
</evidence>
<dbReference type="InterPro" id="IPR017937">
    <property type="entry name" value="Thioredoxin_CS"/>
</dbReference>
<proteinExistence type="predicted"/>
<organism evidence="6 7">
    <name type="scientific">Splendidivirga corallicola</name>
    <dbReference type="NCBI Taxonomy" id="3051826"/>
    <lineage>
        <taxon>Bacteria</taxon>
        <taxon>Pseudomonadati</taxon>
        <taxon>Bacteroidota</taxon>
        <taxon>Cytophagia</taxon>
        <taxon>Cytophagales</taxon>
        <taxon>Splendidivirgaceae</taxon>
        <taxon>Splendidivirga</taxon>
    </lineage>
</organism>
<evidence type="ECO:0000256" key="4">
    <source>
        <dbReference type="ARBA" id="ARBA00023284"/>
    </source>
</evidence>
<dbReference type="Gene3D" id="3.40.30.10">
    <property type="entry name" value="Glutaredoxin"/>
    <property type="match status" value="1"/>
</dbReference>
<evidence type="ECO:0000313" key="6">
    <source>
        <dbReference type="EMBL" id="MDN5204889.1"/>
    </source>
</evidence>
<dbReference type="Proteomes" id="UP001172082">
    <property type="component" value="Unassembled WGS sequence"/>
</dbReference>
<dbReference type="CDD" id="cd02966">
    <property type="entry name" value="TlpA_like_family"/>
    <property type="match status" value="1"/>
</dbReference>
<name>A0ABT8KVT9_9BACT</name>
<dbReference type="InterPro" id="IPR000866">
    <property type="entry name" value="AhpC/TSA"/>
</dbReference>
<dbReference type="PROSITE" id="PS51352">
    <property type="entry name" value="THIOREDOXIN_2"/>
    <property type="match status" value="1"/>
</dbReference>
<comment type="subcellular location">
    <subcellularLocation>
        <location evidence="1">Cell envelope</location>
    </subcellularLocation>
</comment>
<dbReference type="InterPro" id="IPR050553">
    <property type="entry name" value="Thioredoxin_ResA/DsbE_sf"/>
</dbReference>
<sequence>MKRILYLLLLSMVFNSVSNAQEKFELNGYVKGYEGKFQLILNFIKPNHDADIENEQVLEMVDGRFKLEGQLEEPLLLSIRIKPKIIKDHDKFEIAFIWIDNKKMTLIGERGNFEYCDVTGYQRQDENEKSRIYVRDMLNSYNARIDSLSEIQSIEALNEAKQLKSVSKFYLKNKYLLDFSYKNPDSFISVYHYSWFVKWLPEMVPKSQAIAFYQSLKEDLKGNIHGMQIKHYIDNVAVNRKLKVGDRPYDFSLKNSMGNTIALNDFKGNVVLLDFWASGCGPCRKEHKNYEQLYSEFHKKGFEIFSVSQDRNKERWQKAMIKDNMTWHSVWDEKKDISTYTYLVSAIPQNYLIDRNGIIIGENLKGVDLRNALMKIFNNN</sequence>
<reference evidence="6" key="1">
    <citation type="submission" date="2023-06" db="EMBL/GenBank/DDBJ databases">
        <title>Genomic of Parafulvivirga corallium.</title>
        <authorList>
            <person name="Wang G."/>
        </authorList>
    </citation>
    <scope>NUCLEOTIDE SEQUENCE</scope>
    <source>
        <strain evidence="6">BMA10</strain>
    </source>
</reference>
<dbReference type="EMBL" id="JAUJEA010000013">
    <property type="protein sequence ID" value="MDN5204889.1"/>
    <property type="molecule type" value="Genomic_DNA"/>
</dbReference>